<keyword evidence="7 8" id="KW-0472">Membrane</keyword>
<keyword evidence="9" id="KW-0732">Signal</keyword>
<gene>
    <name evidence="10" type="ORF">EUTSA_v10009476mg</name>
</gene>
<dbReference type="InterPro" id="IPR004698">
    <property type="entry name" value="Zn/Fe_permease_fun/pln"/>
</dbReference>
<evidence type="ECO:0000256" key="1">
    <source>
        <dbReference type="ARBA" id="ARBA00004141"/>
    </source>
</evidence>
<dbReference type="STRING" id="72664.V4KZJ3"/>
<feature type="transmembrane region" description="Helical" evidence="8">
    <location>
        <begin position="89"/>
        <end position="110"/>
    </location>
</feature>
<evidence type="ECO:0000256" key="3">
    <source>
        <dbReference type="ARBA" id="ARBA00022448"/>
    </source>
</evidence>
<sequence length="347" mass="37675">MASSYQMYKLITILIIFFSFTLTCLAENAELAGVGQCKSGPRASFCHNNKESRKLKFIAIASILAASMIGVSLPLITRKIPALGPDRDLFVIVKALASGVILATGYMHVLPDSFADLNSFCLPRKPWRKFPFTTFIAMISALFTLMVDSYAMSWQKKRMLKPQENVVDETLENGSKELEKENDAKSQLIRYQVIAQVLELGIVVHSIVIGLAMGASDNKCTIRSLIAALCFHQLFEGMGLGGCILQAQYGGKMRLIMVFFFSVTTPLGIALGMLLQTVYSPTSPTALIVVGVLNACSAGLLNYMALVDLLGADFLGPKLQGNMKLQSLAYVAVFLGAGGMSLMAKWA</sequence>
<comment type="similarity">
    <text evidence="2 8">Belongs to the ZIP transporter (TC 2.A.5) family.</text>
</comment>
<feature type="signal peptide" evidence="9">
    <location>
        <begin position="1"/>
        <end position="26"/>
    </location>
</feature>
<keyword evidence="6 8" id="KW-0406">Ion transport</keyword>
<dbReference type="Gramene" id="ESQ35462">
    <property type="protein sequence ID" value="ESQ35462"/>
    <property type="gene ID" value="EUTSA_v10009476mg"/>
</dbReference>
<keyword evidence="3 8" id="KW-0813">Transport</keyword>
<dbReference type="PANTHER" id="PTHR11040:SF41">
    <property type="entry name" value="ZINC TRANSPORTER 7"/>
    <property type="match status" value="1"/>
</dbReference>
<keyword evidence="5 8" id="KW-1133">Transmembrane helix</keyword>
<organism evidence="10 11">
    <name type="scientific">Eutrema salsugineum</name>
    <name type="common">Saltwater cress</name>
    <name type="synonym">Sisymbrium salsugineum</name>
    <dbReference type="NCBI Taxonomy" id="72664"/>
    <lineage>
        <taxon>Eukaryota</taxon>
        <taxon>Viridiplantae</taxon>
        <taxon>Streptophyta</taxon>
        <taxon>Embryophyta</taxon>
        <taxon>Tracheophyta</taxon>
        <taxon>Spermatophyta</taxon>
        <taxon>Magnoliopsida</taxon>
        <taxon>eudicotyledons</taxon>
        <taxon>Gunneridae</taxon>
        <taxon>Pentapetalae</taxon>
        <taxon>rosids</taxon>
        <taxon>malvids</taxon>
        <taxon>Brassicales</taxon>
        <taxon>Brassicaceae</taxon>
        <taxon>Eutremeae</taxon>
        <taxon>Eutrema</taxon>
    </lineage>
</organism>
<dbReference type="PANTHER" id="PTHR11040">
    <property type="entry name" value="ZINC/IRON TRANSPORTER"/>
    <property type="match status" value="1"/>
</dbReference>
<reference evidence="10 11" key="1">
    <citation type="journal article" date="2013" name="Front. Plant Sci.">
        <title>The Reference Genome of the Halophytic Plant Eutrema salsugineum.</title>
        <authorList>
            <person name="Yang R."/>
            <person name="Jarvis D.E."/>
            <person name="Chen H."/>
            <person name="Beilstein M.A."/>
            <person name="Grimwood J."/>
            <person name="Jenkins J."/>
            <person name="Shu S."/>
            <person name="Prochnik S."/>
            <person name="Xin M."/>
            <person name="Ma C."/>
            <person name="Schmutz J."/>
            <person name="Wing R.A."/>
            <person name="Mitchell-Olds T."/>
            <person name="Schumaker K.S."/>
            <person name="Wang X."/>
        </authorList>
    </citation>
    <scope>NUCLEOTIDE SEQUENCE [LARGE SCALE GENOMIC DNA]</scope>
</reference>
<evidence type="ECO:0000256" key="8">
    <source>
        <dbReference type="RuleBase" id="RU362088"/>
    </source>
</evidence>
<dbReference type="Proteomes" id="UP000030689">
    <property type="component" value="Unassembled WGS sequence"/>
</dbReference>
<dbReference type="OrthoDB" id="448280at2759"/>
<dbReference type="NCBIfam" id="TIGR00820">
    <property type="entry name" value="zip"/>
    <property type="match status" value="1"/>
</dbReference>
<dbReference type="EMBL" id="KI517683">
    <property type="protein sequence ID" value="ESQ35462.1"/>
    <property type="molecule type" value="Genomic_DNA"/>
</dbReference>
<evidence type="ECO:0000256" key="4">
    <source>
        <dbReference type="ARBA" id="ARBA00022692"/>
    </source>
</evidence>
<protein>
    <submittedName>
        <fullName evidence="10">Uncharacterized protein</fullName>
    </submittedName>
</protein>
<comment type="subcellular location">
    <subcellularLocation>
        <location evidence="1 8">Membrane</location>
        <topology evidence="1 8">Multi-pass membrane protein</topology>
    </subcellularLocation>
</comment>
<dbReference type="Pfam" id="PF02535">
    <property type="entry name" value="Zip"/>
    <property type="match status" value="1"/>
</dbReference>
<dbReference type="GO" id="GO:0005886">
    <property type="term" value="C:plasma membrane"/>
    <property type="evidence" value="ECO:0007669"/>
    <property type="project" value="TreeGrafter"/>
</dbReference>
<feature type="transmembrane region" description="Helical" evidence="8">
    <location>
        <begin position="257"/>
        <end position="279"/>
    </location>
</feature>
<evidence type="ECO:0000256" key="5">
    <source>
        <dbReference type="ARBA" id="ARBA00022989"/>
    </source>
</evidence>
<evidence type="ECO:0000256" key="9">
    <source>
        <dbReference type="SAM" id="SignalP"/>
    </source>
</evidence>
<accession>V4KZJ3</accession>
<feature type="transmembrane region" description="Helical" evidence="8">
    <location>
        <begin position="225"/>
        <end position="245"/>
    </location>
</feature>
<evidence type="ECO:0000256" key="6">
    <source>
        <dbReference type="ARBA" id="ARBA00023065"/>
    </source>
</evidence>
<feature type="chain" id="PRO_5004721169" evidence="9">
    <location>
        <begin position="27"/>
        <end position="347"/>
    </location>
</feature>
<dbReference type="GO" id="GO:0005385">
    <property type="term" value="F:zinc ion transmembrane transporter activity"/>
    <property type="evidence" value="ECO:0007669"/>
    <property type="project" value="InterPro"/>
</dbReference>
<dbReference type="AlphaFoldDB" id="V4KZJ3"/>
<evidence type="ECO:0000256" key="2">
    <source>
        <dbReference type="ARBA" id="ARBA00006939"/>
    </source>
</evidence>
<dbReference type="KEGG" id="eus:EUTSA_v10009476mg"/>
<feature type="transmembrane region" description="Helical" evidence="8">
    <location>
        <begin position="57"/>
        <end position="77"/>
    </location>
</feature>
<proteinExistence type="inferred from homology"/>
<dbReference type="eggNOG" id="KOG1558">
    <property type="taxonomic scope" value="Eukaryota"/>
</dbReference>
<dbReference type="InterPro" id="IPR003689">
    <property type="entry name" value="ZIP"/>
</dbReference>
<evidence type="ECO:0000313" key="11">
    <source>
        <dbReference type="Proteomes" id="UP000030689"/>
    </source>
</evidence>
<feature type="transmembrane region" description="Helical" evidence="8">
    <location>
        <begin position="285"/>
        <end position="306"/>
    </location>
</feature>
<evidence type="ECO:0000313" key="10">
    <source>
        <dbReference type="EMBL" id="ESQ35462.1"/>
    </source>
</evidence>
<feature type="transmembrane region" description="Helical" evidence="8">
    <location>
        <begin position="130"/>
        <end position="151"/>
    </location>
</feature>
<keyword evidence="11" id="KW-1185">Reference proteome</keyword>
<evidence type="ECO:0000256" key="7">
    <source>
        <dbReference type="ARBA" id="ARBA00023136"/>
    </source>
</evidence>
<feature type="transmembrane region" description="Helical" evidence="8">
    <location>
        <begin position="193"/>
        <end position="213"/>
    </location>
</feature>
<name>V4KZJ3_EUTSA</name>
<keyword evidence="4 8" id="KW-0812">Transmembrane</keyword>
<dbReference type="OMA" id="NSLMSEC"/>
<feature type="transmembrane region" description="Helical" evidence="8">
    <location>
        <begin position="327"/>
        <end position="346"/>
    </location>
</feature>